<dbReference type="PRINTS" id="PR00448">
    <property type="entry name" value="NSFATTACHMNT"/>
</dbReference>
<keyword evidence="3 4" id="KW-0653">Protein transport</keyword>
<name>A0A7S1YCT5_9STRA</name>
<evidence type="ECO:0008006" key="6">
    <source>
        <dbReference type="Google" id="ProtNLM"/>
    </source>
</evidence>
<dbReference type="InterPro" id="IPR000744">
    <property type="entry name" value="NSF_attach"/>
</dbReference>
<dbReference type="GO" id="GO:0031201">
    <property type="term" value="C:SNARE complex"/>
    <property type="evidence" value="ECO:0007669"/>
    <property type="project" value="TreeGrafter"/>
</dbReference>
<evidence type="ECO:0000256" key="1">
    <source>
        <dbReference type="ARBA" id="ARBA00010050"/>
    </source>
</evidence>
<dbReference type="InterPro" id="IPR011990">
    <property type="entry name" value="TPR-like_helical_dom_sf"/>
</dbReference>
<dbReference type="GO" id="GO:0019905">
    <property type="term" value="F:syntaxin binding"/>
    <property type="evidence" value="ECO:0007669"/>
    <property type="project" value="TreeGrafter"/>
</dbReference>
<proteinExistence type="inferred from homology"/>
<evidence type="ECO:0000256" key="3">
    <source>
        <dbReference type="ARBA" id="ARBA00022927"/>
    </source>
</evidence>
<comment type="subcellular location">
    <subcellularLocation>
        <location evidence="4">Membrane</location>
        <topology evidence="4">Peripheral membrane protein</topology>
    </subcellularLocation>
</comment>
<dbReference type="AlphaFoldDB" id="A0A7S1YCT5"/>
<keyword evidence="4" id="KW-0931">ER-Golgi transport</keyword>
<dbReference type="GO" id="GO:0005483">
    <property type="term" value="F:soluble NSF attachment protein activity"/>
    <property type="evidence" value="ECO:0007669"/>
    <property type="project" value="TreeGrafter"/>
</dbReference>
<dbReference type="CDD" id="cd15832">
    <property type="entry name" value="SNAP"/>
    <property type="match status" value="1"/>
</dbReference>
<evidence type="ECO:0000256" key="4">
    <source>
        <dbReference type="RuleBase" id="RU367013"/>
    </source>
</evidence>
<sequence>MSVIARQQKTKAEVFIREAEKTLAKRSWFGSKSQQQEDAAELYDKAGNAYKVGGLYHEAGEAYTQAAQVYADKLSNTFEASKMYQNAGQCFHKSSPADAVNAYNQAILLMTDAGRILPAAKLSKTCAELYEKEGIDLEDKSHVVLAIEAYEQAAELFEAENSPAQKSTCIVKIAELCSAELDPPDLLRAAGLYDSLGRSSLDSNMLKFHAKGYFLQTILCHLANGDSIAGRQAVTRYEALDYTFGTSREGKFAAQLLEAVDSFDGESFASACFEYDKIAKLDPWKTAMLVKVKKSIDGDEEGEEEDDVDLT</sequence>
<reference evidence="5" key="1">
    <citation type="submission" date="2021-01" db="EMBL/GenBank/DDBJ databases">
        <authorList>
            <person name="Corre E."/>
            <person name="Pelletier E."/>
            <person name="Niang G."/>
            <person name="Scheremetjew M."/>
            <person name="Finn R."/>
            <person name="Kale V."/>
            <person name="Holt S."/>
            <person name="Cochrane G."/>
            <person name="Meng A."/>
            <person name="Brown T."/>
            <person name="Cohen L."/>
        </authorList>
    </citation>
    <scope>NUCLEOTIDE SEQUENCE</scope>
    <source>
        <strain evidence="5">CCMP 410</strain>
    </source>
</reference>
<comment type="similarity">
    <text evidence="1 4">Belongs to the SNAP family.</text>
</comment>
<dbReference type="EMBL" id="HBGK01037477">
    <property type="protein sequence ID" value="CAD9296343.1"/>
    <property type="molecule type" value="Transcribed_RNA"/>
</dbReference>
<evidence type="ECO:0000256" key="2">
    <source>
        <dbReference type="ARBA" id="ARBA00022448"/>
    </source>
</evidence>
<evidence type="ECO:0000313" key="5">
    <source>
        <dbReference type="EMBL" id="CAD9296343.1"/>
    </source>
</evidence>
<dbReference type="PANTHER" id="PTHR13768:SF8">
    <property type="entry name" value="ALPHA-SOLUBLE NSF ATTACHMENT PROTEIN"/>
    <property type="match status" value="1"/>
</dbReference>
<keyword evidence="2 4" id="KW-0813">Transport</keyword>
<dbReference type="GO" id="GO:0005774">
    <property type="term" value="C:vacuolar membrane"/>
    <property type="evidence" value="ECO:0007669"/>
    <property type="project" value="TreeGrafter"/>
</dbReference>
<comment type="function">
    <text evidence="4">Required for vesicular transport between the endoplasmic reticulum and the Golgi apparatus.</text>
</comment>
<keyword evidence="4" id="KW-0472">Membrane</keyword>
<gene>
    <name evidence="5" type="ORF">GOCE00092_LOCUS19440</name>
</gene>
<accession>A0A7S1YCT5</accession>
<dbReference type="Pfam" id="PF14938">
    <property type="entry name" value="SNAP"/>
    <property type="match status" value="1"/>
</dbReference>
<dbReference type="SUPFAM" id="SSF48452">
    <property type="entry name" value="TPR-like"/>
    <property type="match status" value="1"/>
</dbReference>
<dbReference type="GO" id="GO:0006886">
    <property type="term" value="P:intracellular protein transport"/>
    <property type="evidence" value="ECO:0007669"/>
    <property type="project" value="UniProtKB-UniRule"/>
</dbReference>
<dbReference type="GO" id="GO:0035494">
    <property type="term" value="P:SNARE complex disassembly"/>
    <property type="evidence" value="ECO:0007669"/>
    <property type="project" value="TreeGrafter"/>
</dbReference>
<organism evidence="5">
    <name type="scientific">Grammatophora oceanica</name>
    <dbReference type="NCBI Taxonomy" id="210454"/>
    <lineage>
        <taxon>Eukaryota</taxon>
        <taxon>Sar</taxon>
        <taxon>Stramenopiles</taxon>
        <taxon>Ochrophyta</taxon>
        <taxon>Bacillariophyta</taxon>
        <taxon>Fragilariophyceae</taxon>
        <taxon>Fragilariophycidae</taxon>
        <taxon>Rhabdonematales</taxon>
        <taxon>Grammatophoraceae</taxon>
        <taxon>Grammatophora</taxon>
    </lineage>
</organism>
<dbReference type="Gene3D" id="1.25.40.10">
    <property type="entry name" value="Tetratricopeptide repeat domain"/>
    <property type="match status" value="1"/>
</dbReference>
<dbReference type="PANTHER" id="PTHR13768">
    <property type="entry name" value="SOLUBLE NSF ATTACHMENT PROTEIN SNAP"/>
    <property type="match status" value="1"/>
</dbReference>
<protein>
    <recommendedName>
        <fullName evidence="6">Alpha-soluble NSF attachment protein</fullName>
    </recommendedName>
</protein>